<sequence length="1305" mass="152957">MKKINKFLPLIVAPTTIFSIIGVSAIGNSENGVYETTFDEIISRQNKENTSFDKWSLSNHFYDERNNINWKTIAKNLFVGTDFIFKGEKHNKTNIFKPSNYTKYYWDPFDAWYPYGTYEESRNNILIANNLAENMDALDFLNELKKSEIKLNLAVQDYNGNLRSQNIKQIYLNYDFKELENKINKLKEQKRKDFNFTNTNKVLIDYFKLSYNVDFIHEDYYRNQWTIGKPIGQGNIFIKNFWFNIDIGLKIKSTYKDNLKNYDVLKLKEEWDKSNLKTINSLDVPTDVGANYGATNYKLSSDDKSNKEYLEEELNKFAFYKNTNQRLNGAFQIEYELLSDNQTLQLYVIYYNLLFLKKEKIVLKKIKLNFQNTSKFKQKDIASRLRIVPNQFLDLTNIYSRQLVPDQPIRVENDQAISDTYGGTWIYHAPAKITFQTTEREDEELYINGNKVDVLDKNFEYDLNDLRGAKKQKDEDQEKTNQYTIEVVKYDKANANGNNQREIKRYKVVLIINSLGADLQGKWYAWNPEINPEQRELIEPYLKNERGEAILDSRGNKLKNPKYDPLINPKTGTKEEILWVDYTGNNKLPDNTRFLQDPLNSNGDFLNNNRMFGFIASGAVVNKGINITSNIKIDEAQRFRINPYNKSTFTTTGQANVNIINNDKDYFSSSGMWLYTLRDKGNIDTYKLFYINNDNQPYAKFSDVYQNAQVKPFWSTYHGKHLQKFLIDKKLASEDSVKKLSYEQVINYWKLYINSTYRQVIGNERNNPTLNNIKNTLEAGPFVDHFFKDKDSNYTIPINKDKIKEYAKTHTFKEFEKLTPEEKKNMFLNDNPFFKESLDKIDFIVNKNEIKPIIDYKNTGSEHVWNYENGEDTTFVKWKEDVDFESKTNKVAITPKILKGYLNSLFENVASYEEALNDIEDDLLLDFKNKDKVKYNIEKTFDNKLRFTFRVKEEFYKDYYIPRDQSVLYYQNEKIDPNYKSDLINVFANFNLKEINLNGIASVKEAKDFIKEQVVKAMDKRFSIDKDYLINNLDSVANQATANLSILKEPVYFNLNLSANTDKVNQLIGFKTIKIFNSVANNKIPRERDLINYAVNNQSFSSINTLEEITQKIIENLNNDLRVYGINFNDYLTFENSQDILKLITPKKINKINLKIIPLNKLLNGAKTIEVINDNTNINSSPDVDENGKPIIKEIDYKKLAEEKLKQDQEYINSRNFPEEAEDFKNNQIKNEWEIGYVKPKGVEEIFKNLPGLNGGSISIENTNENQTFIQKHPTWFIVIMILTGIIVILLLIAIYQRYIRPPMK</sequence>
<dbReference type="RefSeq" id="WP_129725120.1">
    <property type="nucleotide sequence ID" value="NZ_LR215036.1"/>
</dbReference>
<evidence type="ECO:0000313" key="2">
    <source>
        <dbReference type="EMBL" id="VEU74276.1"/>
    </source>
</evidence>
<proteinExistence type="predicted"/>
<dbReference type="EMBL" id="LR215036">
    <property type="protein sequence ID" value="VEU74276.1"/>
    <property type="molecule type" value="Genomic_DNA"/>
</dbReference>
<dbReference type="OrthoDB" id="400200at2"/>
<keyword evidence="3" id="KW-1185">Reference proteome</keyword>
<reference evidence="2 3" key="1">
    <citation type="submission" date="2019-01" db="EMBL/GenBank/DDBJ databases">
        <authorList>
            <consortium name="Pathogen Informatics"/>
        </authorList>
    </citation>
    <scope>NUCLEOTIDE SEQUENCE [LARGE SCALE GENOMIC DNA]</scope>
    <source>
        <strain evidence="2 3">NCTC10181</strain>
    </source>
</reference>
<dbReference type="NCBIfam" id="NF045892">
    <property type="entry name" value="ICE_Mbov_0399"/>
    <property type="match status" value="1"/>
</dbReference>
<keyword evidence="1" id="KW-1133">Transmembrane helix</keyword>
<accession>A0A449B120</accession>
<dbReference type="KEGG" id="mcit:NCTC10181_00111"/>
<organism evidence="2 3">
    <name type="scientific">Mycoplasmopsis citelli</name>
    <dbReference type="NCBI Taxonomy" id="171281"/>
    <lineage>
        <taxon>Bacteria</taxon>
        <taxon>Bacillati</taxon>
        <taxon>Mycoplasmatota</taxon>
        <taxon>Mycoplasmoidales</taxon>
        <taxon>Metamycoplasmataceae</taxon>
        <taxon>Mycoplasmopsis</taxon>
    </lineage>
</organism>
<dbReference type="Proteomes" id="UP000290985">
    <property type="component" value="Chromosome"/>
</dbReference>
<protein>
    <submittedName>
        <fullName evidence="2">Uncharacterized protein</fullName>
    </submittedName>
</protein>
<evidence type="ECO:0000256" key="1">
    <source>
        <dbReference type="SAM" id="Phobius"/>
    </source>
</evidence>
<keyword evidence="1" id="KW-0472">Membrane</keyword>
<feature type="transmembrane region" description="Helical" evidence="1">
    <location>
        <begin position="1276"/>
        <end position="1296"/>
    </location>
</feature>
<keyword evidence="1" id="KW-0812">Transmembrane</keyword>
<name>A0A449B120_9BACT</name>
<gene>
    <name evidence="2" type="ORF">NCTC10181_00111</name>
</gene>
<evidence type="ECO:0000313" key="3">
    <source>
        <dbReference type="Proteomes" id="UP000290985"/>
    </source>
</evidence>